<dbReference type="AlphaFoldDB" id="A0A822XSW9"/>
<name>A0A822XSW9_NELNU</name>
<proteinExistence type="predicted"/>
<reference evidence="1 2" key="1">
    <citation type="journal article" date="2020" name="Mol. Biol. Evol.">
        <title>Distinct Expression and Methylation Patterns for Genes with Different Fates following a Single Whole-Genome Duplication in Flowering Plants.</title>
        <authorList>
            <person name="Shi T."/>
            <person name="Rahmani R.S."/>
            <person name="Gugger P.F."/>
            <person name="Wang M."/>
            <person name="Li H."/>
            <person name="Zhang Y."/>
            <person name="Li Z."/>
            <person name="Wang Q."/>
            <person name="Van de Peer Y."/>
            <person name="Marchal K."/>
            <person name="Chen J."/>
        </authorList>
    </citation>
    <scope>NUCLEOTIDE SEQUENCE [LARGE SCALE GENOMIC DNA]</scope>
    <source>
        <tissue evidence="1">Leaf</tissue>
    </source>
</reference>
<evidence type="ECO:0000313" key="2">
    <source>
        <dbReference type="Proteomes" id="UP000607653"/>
    </source>
</evidence>
<protein>
    <submittedName>
        <fullName evidence="1">Uncharacterized protein</fullName>
    </submittedName>
</protein>
<keyword evidence="2" id="KW-1185">Reference proteome</keyword>
<evidence type="ECO:0000313" key="1">
    <source>
        <dbReference type="EMBL" id="DAD21915.1"/>
    </source>
</evidence>
<dbReference type="EMBL" id="DUZY01000001">
    <property type="protein sequence ID" value="DAD21915.1"/>
    <property type="molecule type" value="Genomic_DNA"/>
</dbReference>
<dbReference type="Proteomes" id="UP000607653">
    <property type="component" value="Unassembled WGS sequence"/>
</dbReference>
<sequence length="47" mass="5203">MLPMHGGCACEEQIPLHARIAKLGSSVSITNRDNLPNTRVRETEREA</sequence>
<organism evidence="1 2">
    <name type="scientific">Nelumbo nucifera</name>
    <name type="common">Sacred lotus</name>
    <dbReference type="NCBI Taxonomy" id="4432"/>
    <lineage>
        <taxon>Eukaryota</taxon>
        <taxon>Viridiplantae</taxon>
        <taxon>Streptophyta</taxon>
        <taxon>Embryophyta</taxon>
        <taxon>Tracheophyta</taxon>
        <taxon>Spermatophyta</taxon>
        <taxon>Magnoliopsida</taxon>
        <taxon>Proteales</taxon>
        <taxon>Nelumbonaceae</taxon>
        <taxon>Nelumbo</taxon>
    </lineage>
</organism>
<accession>A0A822XSW9</accession>
<comment type="caution">
    <text evidence="1">The sequence shown here is derived from an EMBL/GenBank/DDBJ whole genome shotgun (WGS) entry which is preliminary data.</text>
</comment>
<gene>
    <name evidence="1" type="ORF">HUJ06_023378</name>
</gene>